<evidence type="ECO:0000313" key="3">
    <source>
        <dbReference type="Proteomes" id="UP000449969"/>
    </source>
</evidence>
<comment type="caution">
    <text evidence="2">The sequence shown here is derived from an EMBL/GenBank/DDBJ whole genome shotgun (WGS) entry which is preliminary data.</text>
</comment>
<dbReference type="OrthoDB" id="8255016at2"/>
<gene>
    <name evidence="2" type="ORF">GPL20_00180</name>
</gene>
<proteinExistence type="predicted"/>
<evidence type="ECO:0000313" key="2">
    <source>
        <dbReference type="EMBL" id="MVT71548.1"/>
    </source>
</evidence>
<dbReference type="Proteomes" id="UP000449969">
    <property type="component" value="Unassembled WGS sequence"/>
</dbReference>
<evidence type="ECO:0008006" key="4">
    <source>
        <dbReference type="Google" id="ProtNLM"/>
    </source>
</evidence>
<dbReference type="AlphaFoldDB" id="A0A844SX63"/>
<organism evidence="2 3">
    <name type="scientific">Bradyrhizobium cajani</name>
    <dbReference type="NCBI Taxonomy" id="1928661"/>
    <lineage>
        <taxon>Bacteria</taxon>
        <taxon>Pseudomonadati</taxon>
        <taxon>Pseudomonadota</taxon>
        <taxon>Alphaproteobacteria</taxon>
        <taxon>Hyphomicrobiales</taxon>
        <taxon>Nitrobacteraceae</taxon>
        <taxon>Bradyrhizobium</taxon>
    </lineage>
</organism>
<protein>
    <recommendedName>
        <fullName evidence="4">Lipoprotein</fullName>
    </recommendedName>
</protein>
<name>A0A844SX63_9BRAD</name>
<evidence type="ECO:0000256" key="1">
    <source>
        <dbReference type="SAM" id="MobiDB-lite"/>
    </source>
</evidence>
<feature type="region of interest" description="Disordered" evidence="1">
    <location>
        <begin position="65"/>
        <end position="94"/>
    </location>
</feature>
<dbReference type="RefSeq" id="WP_157326804.1">
    <property type="nucleotide sequence ID" value="NZ_JANADL010000020.1"/>
</dbReference>
<sequence length="94" mass="10237">MPKPFRTLLVLIALATGLSGCGTVNEKLSAGMGDYVPQWAGGLPADAPPRPGTREYDAWMKERQRLRQIPAAERPKEEQARQPAGANPAREAVR</sequence>
<keyword evidence="3" id="KW-1185">Reference proteome</keyword>
<accession>A0A844SX63</accession>
<dbReference type="PROSITE" id="PS51257">
    <property type="entry name" value="PROKAR_LIPOPROTEIN"/>
    <property type="match status" value="1"/>
</dbReference>
<reference evidence="2 3" key="1">
    <citation type="submission" date="2019-12" db="EMBL/GenBank/DDBJ databases">
        <title>Draft genome sequences Bradyrhizobium cajani AMBPC1010, Bradyrhizobium pachyrhizi AMBPC1040 and Bradyrhizobium yuanmingense ALSPC3051, three plant growth promoting strains isolated from nodules of Cajanus cajan L. in Dominican Republic.</title>
        <authorList>
            <person name="Flores-Felix J.D."/>
            <person name="Araujo J."/>
            <person name="Diaz-Alcantara C."/>
            <person name="Gonzalez-Andres F."/>
            <person name="Velazquez E."/>
        </authorList>
    </citation>
    <scope>NUCLEOTIDE SEQUENCE [LARGE SCALE GENOMIC DNA]</scope>
    <source>
        <strain evidence="2 3">1010</strain>
    </source>
</reference>
<dbReference type="EMBL" id="WQNE01000001">
    <property type="protein sequence ID" value="MVT71548.1"/>
    <property type="molecule type" value="Genomic_DNA"/>
</dbReference>